<dbReference type="SUPFAM" id="SSF55729">
    <property type="entry name" value="Acyl-CoA N-acyltransferases (Nat)"/>
    <property type="match status" value="1"/>
</dbReference>
<protein>
    <recommendedName>
        <fullName evidence="1">N-acetyltransferase domain-containing protein</fullName>
    </recommendedName>
</protein>
<dbReference type="EMBL" id="BPQR01000081">
    <property type="protein sequence ID" value="GJE08528.1"/>
    <property type="molecule type" value="Genomic_DNA"/>
</dbReference>
<accession>A0ABQ4T2W0</accession>
<dbReference type="PROSITE" id="PS51186">
    <property type="entry name" value="GNAT"/>
    <property type="match status" value="1"/>
</dbReference>
<dbReference type="InterPro" id="IPR016181">
    <property type="entry name" value="Acyl_CoA_acyltransferase"/>
</dbReference>
<dbReference type="Gene3D" id="3.40.630.30">
    <property type="match status" value="1"/>
</dbReference>
<feature type="domain" description="N-acetyltransferase" evidence="1">
    <location>
        <begin position="11"/>
        <end position="188"/>
    </location>
</feature>
<sequence length="188" mass="20603">MASLAHRTAAPLVRRLWQSDRATVLAFFERLDGPARASRFTGRVGPAGVRAYAERVLSPDGLAFGAFVDDELRGLAELMPLRASRGASPHACFAPVPLGAEAEIAYAVERPFRRIGLGRALHARIEEAARSRGVSELRVRRLRLNEMPARPVPALALLPGRSDARRPVAERPFERWHAALASAFEPAR</sequence>
<name>A0ABQ4T2W0_9HYPH</name>
<evidence type="ECO:0000313" key="3">
    <source>
        <dbReference type="Proteomes" id="UP001055102"/>
    </source>
</evidence>
<dbReference type="Pfam" id="PF00583">
    <property type="entry name" value="Acetyltransf_1"/>
    <property type="match status" value="1"/>
</dbReference>
<dbReference type="RefSeq" id="WP_238278300.1">
    <property type="nucleotide sequence ID" value="NZ_BPQR01000081.1"/>
</dbReference>
<evidence type="ECO:0000313" key="2">
    <source>
        <dbReference type="EMBL" id="GJE08528.1"/>
    </source>
</evidence>
<evidence type="ECO:0000259" key="1">
    <source>
        <dbReference type="PROSITE" id="PS51186"/>
    </source>
</evidence>
<reference evidence="2" key="1">
    <citation type="journal article" date="2021" name="Front. Microbiol.">
        <title>Comprehensive Comparative Genomics and Phenotyping of Methylobacterium Species.</title>
        <authorList>
            <person name="Alessa O."/>
            <person name="Ogura Y."/>
            <person name="Fujitani Y."/>
            <person name="Takami H."/>
            <person name="Hayashi T."/>
            <person name="Sahin N."/>
            <person name="Tani A."/>
        </authorList>
    </citation>
    <scope>NUCLEOTIDE SEQUENCE</scope>
    <source>
        <strain evidence="2">LMG 23639</strain>
    </source>
</reference>
<gene>
    <name evidence="2" type="ORF">AOPFMNJM_3868</name>
</gene>
<dbReference type="CDD" id="cd04301">
    <property type="entry name" value="NAT_SF"/>
    <property type="match status" value="1"/>
</dbReference>
<comment type="caution">
    <text evidence="2">The sequence shown here is derived from an EMBL/GenBank/DDBJ whole genome shotgun (WGS) entry which is preliminary data.</text>
</comment>
<dbReference type="Proteomes" id="UP001055102">
    <property type="component" value="Unassembled WGS sequence"/>
</dbReference>
<dbReference type="InterPro" id="IPR000182">
    <property type="entry name" value="GNAT_dom"/>
</dbReference>
<organism evidence="2 3">
    <name type="scientific">Methylobacterium jeotgali</name>
    <dbReference type="NCBI Taxonomy" id="381630"/>
    <lineage>
        <taxon>Bacteria</taxon>
        <taxon>Pseudomonadati</taxon>
        <taxon>Pseudomonadota</taxon>
        <taxon>Alphaproteobacteria</taxon>
        <taxon>Hyphomicrobiales</taxon>
        <taxon>Methylobacteriaceae</taxon>
        <taxon>Methylobacterium</taxon>
    </lineage>
</organism>
<keyword evidence="3" id="KW-1185">Reference proteome</keyword>
<proteinExistence type="predicted"/>
<reference evidence="2" key="2">
    <citation type="submission" date="2021-08" db="EMBL/GenBank/DDBJ databases">
        <authorList>
            <person name="Tani A."/>
            <person name="Ola A."/>
            <person name="Ogura Y."/>
            <person name="Katsura K."/>
            <person name="Hayashi T."/>
        </authorList>
    </citation>
    <scope>NUCLEOTIDE SEQUENCE</scope>
    <source>
        <strain evidence="2">LMG 23639</strain>
    </source>
</reference>